<evidence type="ECO:0000313" key="3">
    <source>
        <dbReference type="Proteomes" id="UP000077266"/>
    </source>
</evidence>
<name>A0A166MFF9_EXIGL</name>
<feature type="compositionally biased region" description="Basic and acidic residues" evidence="1">
    <location>
        <begin position="1"/>
        <end position="12"/>
    </location>
</feature>
<dbReference type="AlphaFoldDB" id="A0A166MFF9"/>
<organism evidence="2 3">
    <name type="scientific">Exidia glandulosa HHB12029</name>
    <dbReference type="NCBI Taxonomy" id="1314781"/>
    <lineage>
        <taxon>Eukaryota</taxon>
        <taxon>Fungi</taxon>
        <taxon>Dikarya</taxon>
        <taxon>Basidiomycota</taxon>
        <taxon>Agaricomycotina</taxon>
        <taxon>Agaricomycetes</taxon>
        <taxon>Auriculariales</taxon>
        <taxon>Exidiaceae</taxon>
        <taxon>Exidia</taxon>
    </lineage>
</organism>
<dbReference type="EMBL" id="KV427265">
    <property type="protein sequence ID" value="KZV77972.1"/>
    <property type="molecule type" value="Genomic_DNA"/>
</dbReference>
<protein>
    <submittedName>
        <fullName evidence="2">Uncharacterized protein</fullName>
    </submittedName>
</protein>
<accession>A0A166MFF9</accession>
<feature type="region of interest" description="Disordered" evidence="1">
    <location>
        <begin position="1"/>
        <end position="22"/>
    </location>
</feature>
<dbReference type="Proteomes" id="UP000077266">
    <property type="component" value="Unassembled WGS sequence"/>
</dbReference>
<feature type="non-terminal residue" evidence="2">
    <location>
        <position position="259"/>
    </location>
</feature>
<evidence type="ECO:0000256" key="1">
    <source>
        <dbReference type="SAM" id="MobiDB-lite"/>
    </source>
</evidence>
<reference evidence="2 3" key="1">
    <citation type="journal article" date="2016" name="Mol. Biol. Evol.">
        <title>Comparative Genomics of Early-Diverging Mushroom-Forming Fungi Provides Insights into the Origins of Lignocellulose Decay Capabilities.</title>
        <authorList>
            <person name="Nagy L.G."/>
            <person name="Riley R."/>
            <person name="Tritt A."/>
            <person name="Adam C."/>
            <person name="Daum C."/>
            <person name="Floudas D."/>
            <person name="Sun H."/>
            <person name="Yadav J.S."/>
            <person name="Pangilinan J."/>
            <person name="Larsson K.H."/>
            <person name="Matsuura K."/>
            <person name="Barry K."/>
            <person name="Labutti K."/>
            <person name="Kuo R."/>
            <person name="Ohm R.A."/>
            <person name="Bhattacharya S.S."/>
            <person name="Shirouzu T."/>
            <person name="Yoshinaga Y."/>
            <person name="Martin F.M."/>
            <person name="Grigoriev I.V."/>
            <person name="Hibbett D.S."/>
        </authorList>
    </citation>
    <scope>NUCLEOTIDE SEQUENCE [LARGE SCALE GENOMIC DNA]</scope>
    <source>
        <strain evidence="2 3">HHB12029</strain>
    </source>
</reference>
<evidence type="ECO:0000313" key="2">
    <source>
        <dbReference type="EMBL" id="KZV77972.1"/>
    </source>
</evidence>
<sequence length="259" mass="28449">MIRDEYDEEHRRLNLHPSSGKRPSCLLQLSRTLSQLPQHVHTAGVGVIDETDDAAVGDDTDVNDAPVPRGLGQKKFWDYMDLYRLLGPNVRSAFADVVWRSGDPHKDLIDPTSFSKSVEDYIKVLKVLADPGSGHVAGGSVRASGFHKLFFEISDPQNKVTSQPPNSHMVPTAFLRHIVFQLVDWLQKAEQLKFLDAVQSTGSIHGTIFEGAILSYLPTAAVRAVLPNTTIIIAPQPSSPSFLVFTNVSQALPSFSNLP</sequence>
<proteinExistence type="predicted"/>
<keyword evidence="3" id="KW-1185">Reference proteome</keyword>
<dbReference type="OrthoDB" id="2340858at2759"/>
<dbReference type="InParanoid" id="A0A166MFF9"/>
<gene>
    <name evidence="2" type="ORF">EXIGLDRAFT_791522</name>
</gene>